<comment type="similarity">
    <text evidence="1 4">Belongs to the plant dirigent protein family.</text>
</comment>
<dbReference type="Proteomes" id="UP000825729">
    <property type="component" value="Unassembled WGS sequence"/>
</dbReference>
<keyword evidence="4" id="KW-0052">Apoplast</keyword>
<name>A0AAV7FF81_ARIFI</name>
<dbReference type="PANTHER" id="PTHR46215">
    <property type="entry name" value="DIRIGENT PROTEIN 24-RELATED"/>
    <property type="match status" value="1"/>
</dbReference>
<dbReference type="PANTHER" id="PTHR46215:SF5">
    <property type="entry name" value="DIRIGENT PROTEIN"/>
    <property type="match status" value="1"/>
</dbReference>
<keyword evidence="7" id="KW-1185">Reference proteome</keyword>
<feature type="compositionally biased region" description="Low complexity" evidence="5">
    <location>
        <begin position="60"/>
        <end position="77"/>
    </location>
</feature>
<dbReference type="InterPro" id="IPR044859">
    <property type="entry name" value="Allene_oxi_cyc_Dirigent"/>
</dbReference>
<dbReference type="Gene3D" id="2.40.480.10">
    <property type="entry name" value="Allene oxide cyclase-like"/>
    <property type="match status" value="1"/>
</dbReference>
<organism evidence="6 7">
    <name type="scientific">Aristolochia fimbriata</name>
    <name type="common">White veined hardy Dutchman's pipe vine</name>
    <dbReference type="NCBI Taxonomy" id="158543"/>
    <lineage>
        <taxon>Eukaryota</taxon>
        <taxon>Viridiplantae</taxon>
        <taxon>Streptophyta</taxon>
        <taxon>Embryophyta</taxon>
        <taxon>Tracheophyta</taxon>
        <taxon>Spermatophyta</taxon>
        <taxon>Magnoliopsida</taxon>
        <taxon>Magnoliidae</taxon>
        <taxon>Piperales</taxon>
        <taxon>Aristolochiaceae</taxon>
        <taxon>Aristolochia</taxon>
    </lineage>
</organism>
<proteinExistence type="inferred from homology"/>
<evidence type="ECO:0000256" key="2">
    <source>
        <dbReference type="ARBA" id="ARBA00011738"/>
    </source>
</evidence>
<evidence type="ECO:0000256" key="5">
    <source>
        <dbReference type="SAM" id="MobiDB-lite"/>
    </source>
</evidence>
<comment type="subcellular location">
    <subcellularLocation>
        <location evidence="4">Secreted</location>
        <location evidence="4">Extracellular space</location>
        <location evidence="4">Apoplast</location>
    </subcellularLocation>
</comment>
<evidence type="ECO:0000256" key="1">
    <source>
        <dbReference type="ARBA" id="ARBA00010746"/>
    </source>
</evidence>
<comment type="caution">
    <text evidence="6">The sequence shown here is derived from an EMBL/GenBank/DDBJ whole genome shotgun (WGS) entry which is preliminary data.</text>
</comment>
<evidence type="ECO:0000256" key="3">
    <source>
        <dbReference type="ARBA" id="ARBA00022525"/>
    </source>
</evidence>
<dbReference type="GO" id="GO:0048046">
    <property type="term" value="C:apoplast"/>
    <property type="evidence" value="ECO:0007669"/>
    <property type="project" value="UniProtKB-SubCell"/>
</dbReference>
<dbReference type="AlphaFoldDB" id="A0AAV7FF81"/>
<dbReference type="InterPro" id="IPR004265">
    <property type="entry name" value="Dirigent"/>
</dbReference>
<evidence type="ECO:0000313" key="7">
    <source>
        <dbReference type="Proteomes" id="UP000825729"/>
    </source>
</evidence>
<evidence type="ECO:0000256" key="4">
    <source>
        <dbReference type="RuleBase" id="RU363099"/>
    </source>
</evidence>
<dbReference type="EMBL" id="JAINDJ010000002">
    <property type="protein sequence ID" value="KAG9459486.1"/>
    <property type="molecule type" value="Genomic_DNA"/>
</dbReference>
<accession>A0AAV7FF81</accession>
<protein>
    <recommendedName>
        <fullName evidence="4">Dirigent protein</fullName>
    </recommendedName>
</protein>
<sequence length="340" mass="35037">MSSSLCMTTNKPVAFTLKAVTFLFLLAVSMTCAASARILDEAEPPVVPVVGPPPEETPDPEVVAPEATSTAPTPTVQPAAGAIATTAPVATTTSPTPTVQPAAGAIATAANADHHPLIFFMHDILGGSNPSSRIVTGVVSNTAVSGQLPFSRPNGAVLPLNGGVNFPNTNNNGIVNNNNNLPFLTGLGGQTNTIVNNNGNNIIGGNGLPFLNAGQLPSGVSLQKLLFGTMTVIDDVLTEGHDLGSGVVGKAQGFYVSSSEDGTSQTMAFTALFQADHYVDSLTFFGVHRTVTDESHLAVLGGTGKYVNAKGYAVVKTLHPEQHTTDGVETLLELTVYLSY</sequence>
<dbReference type="GO" id="GO:0009699">
    <property type="term" value="P:phenylpropanoid biosynthetic process"/>
    <property type="evidence" value="ECO:0007669"/>
    <property type="project" value="UniProtKB-ARBA"/>
</dbReference>
<comment type="function">
    <text evidence="4">Dirigent proteins impart stereoselectivity on the phenoxy radical-coupling reaction, yielding optically active lignans from two molecules of coniferyl alcohol in the biosynthesis of lignans, flavonolignans, and alkaloids and thus plays a central role in plant secondary metabolism.</text>
</comment>
<gene>
    <name evidence="6" type="ORF">H6P81_003994</name>
</gene>
<keyword evidence="3 4" id="KW-0964">Secreted</keyword>
<evidence type="ECO:0000313" key="6">
    <source>
        <dbReference type="EMBL" id="KAG9459486.1"/>
    </source>
</evidence>
<dbReference type="Pfam" id="PF03018">
    <property type="entry name" value="Dirigent"/>
    <property type="match status" value="1"/>
</dbReference>
<feature type="region of interest" description="Disordered" evidence="5">
    <location>
        <begin position="47"/>
        <end position="77"/>
    </location>
</feature>
<comment type="subunit">
    <text evidence="2 4">Homodimer.</text>
</comment>
<reference evidence="6 7" key="1">
    <citation type="submission" date="2021-07" db="EMBL/GenBank/DDBJ databases">
        <title>The Aristolochia fimbriata genome: insights into angiosperm evolution, floral development and chemical biosynthesis.</title>
        <authorList>
            <person name="Jiao Y."/>
        </authorList>
    </citation>
    <scope>NUCLEOTIDE SEQUENCE [LARGE SCALE GENOMIC DNA]</scope>
    <source>
        <strain evidence="6">IBCAS-2021</strain>
        <tissue evidence="6">Leaf</tissue>
    </source>
</reference>